<gene>
    <name evidence="1" type="ORF">K8V81_04995</name>
</gene>
<dbReference type="EMBL" id="DYUE01000126">
    <property type="protein sequence ID" value="HJG91062.1"/>
    <property type="molecule type" value="Genomic_DNA"/>
</dbReference>
<dbReference type="OrthoDB" id="4793677at2"/>
<accession>A0A921MV80</accession>
<organism evidence="1 2">
    <name type="scientific">Brachybacterium massiliense</name>
    <dbReference type="NCBI Taxonomy" id="1755098"/>
    <lineage>
        <taxon>Bacteria</taxon>
        <taxon>Bacillati</taxon>
        <taxon>Actinomycetota</taxon>
        <taxon>Actinomycetes</taxon>
        <taxon>Micrococcales</taxon>
        <taxon>Dermabacteraceae</taxon>
        <taxon>Brachybacterium</taxon>
    </lineage>
</organism>
<reference evidence="1" key="1">
    <citation type="journal article" date="2021" name="PeerJ">
        <title>Extensive microbial diversity within the chicken gut microbiome revealed by metagenomics and culture.</title>
        <authorList>
            <person name="Gilroy R."/>
            <person name="Ravi A."/>
            <person name="Getino M."/>
            <person name="Pursley I."/>
            <person name="Horton D.L."/>
            <person name="Alikhan N.F."/>
            <person name="Baker D."/>
            <person name="Gharbi K."/>
            <person name="Hall N."/>
            <person name="Watson M."/>
            <person name="Adriaenssens E.M."/>
            <person name="Foster-Nyarko E."/>
            <person name="Jarju S."/>
            <person name="Secka A."/>
            <person name="Antonio M."/>
            <person name="Oren A."/>
            <person name="Chaudhuri R.R."/>
            <person name="La Ragione R."/>
            <person name="Hildebrand F."/>
            <person name="Pallen M.J."/>
        </authorList>
    </citation>
    <scope>NUCLEOTIDE SEQUENCE</scope>
    <source>
        <strain evidence="1">ChiGjej5B5-22894</strain>
    </source>
</reference>
<name>A0A921MV80_9MICO</name>
<comment type="caution">
    <text evidence="1">The sequence shown here is derived from an EMBL/GenBank/DDBJ whole genome shotgun (WGS) entry which is preliminary data.</text>
</comment>
<protein>
    <submittedName>
        <fullName evidence="1">Uncharacterized protein</fullName>
    </submittedName>
</protein>
<dbReference type="Proteomes" id="UP000742460">
    <property type="component" value="Unassembled WGS sequence"/>
</dbReference>
<proteinExistence type="predicted"/>
<dbReference type="RefSeq" id="WP_140398396.1">
    <property type="nucleotide sequence ID" value="NZ_FXXB01000006.1"/>
</dbReference>
<reference evidence="1" key="2">
    <citation type="submission" date="2021-09" db="EMBL/GenBank/DDBJ databases">
        <authorList>
            <person name="Gilroy R."/>
        </authorList>
    </citation>
    <scope>NUCLEOTIDE SEQUENCE</scope>
    <source>
        <strain evidence="1">ChiGjej5B5-22894</strain>
    </source>
</reference>
<evidence type="ECO:0000313" key="2">
    <source>
        <dbReference type="Proteomes" id="UP000742460"/>
    </source>
</evidence>
<evidence type="ECO:0000313" key="1">
    <source>
        <dbReference type="EMBL" id="HJG91062.1"/>
    </source>
</evidence>
<sequence>MTVSRAAMSYATALNRNELFESPGLRRDIPALLHPEEEVLLVLPGVAGDFPDVMIATAARFLLASVAGPMKKAKIKREVPAAEVTGVQYRPGVFSRLKVTTSGRDLKMMPHRKADAERFAREFEHLLRTGTLPS</sequence>
<dbReference type="AlphaFoldDB" id="A0A921MV80"/>